<gene>
    <name evidence="1" type="ORF">G6F64_008530</name>
</gene>
<dbReference type="Proteomes" id="UP000716291">
    <property type="component" value="Unassembled WGS sequence"/>
</dbReference>
<reference evidence="1" key="1">
    <citation type="journal article" date="2020" name="Microb. Genom.">
        <title>Genetic diversity of clinical and environmental Mucorales isolates obtained from an investigation of mucormycosis cases among solid organ transplant recipients.</title>
        <authorList>
            <person name="Nguyen M.H."/>
            <person name="Kaul D."/>
            <person name="Muto C."/>
            <person name="Cheng S.J."/>
            <person name="Richter R.A."/>
            <person name="Bruno V.M."/>
            <person name="Liu G."/>
            <person name="Beyhan S."/>
            <person name="Sundermann A.J."/>
            <person name="Mounaud S."/>
            <person name="Pasculle A.W."/>
            <person name="Nierman W.C."/>
            <person name="Driscoll E."/>
            <person name="Cumbie R."/>
            <person name="Clancy C.J."/>
            <person name="Dupont C.L."/>
        </authorList>
    </citation>
    <scope>NUCLEOTIDE SEQUENCE</scope>
    <source>
        <strain evidence="1">GL11</strain>
    </source>
</reference>
<keyword evidence="2" id="KW-1185">Reference proteome</keyword>
<evidence type="ECO:0000313" key="2">
    <source>
        <dbReference type="Proteomes" id="UP000716291"/>
    </source>
</evidence>
<evidence type="ECO:0000313" key="1">
    <source>
        <dbReference type="EMBL" id="KAG1305244.1"/>
    </source>
</evidence>
<comment type="caution">
    <text evidence="1">The sequence shown here is derived from an EMBL/GenBank/DDBJ whole genome shotgun (WGS) entry which is preliminary data.</text>
</comment>
<dbReference type="EMBL" id="JAANQT010001413">
    <property type="protein sequence ID" value="KAG1305244.1"/>
    <property type="molecule type" value="Genomic_DNA"/>
</dbReference>
<accession>A0A9P6X594</accession>
<sequence>MNQRISDYYNKDNWLIKYSSNGYIGEKNHHCDNKQKSASLCPKDNMPATPDKKRAIAYGDGSFFGSMKGRLPAPNR</sequence>
<dbReference type="OrthoDB" id="10268388at2759"/>
<dbReference type="AlphaFoldDB" id="A0A9P6X594"/>
<organism evidence="1 2">
    <name type="scientific">Rhizopus oryzae</name>
    <name type="common">Mucormycosis agent</name>
    <name type="synonym">Rhizopus arrhizus var. delemar</name>
    <dbReference type="NCBI Taxonomy" id="64495"/>
    <lineage>
        <taxon>Eukaryota</taxon>
        <taxon>Fungi</taxon>
        <taxon>Fungi incertae sedis</taxon>
        <taxon>Mucoromycota</taxon>
        <taxon>Mucoromycotina</taxon>
        <taxon>Mucoromycetes</taxon>
        <taxon>Mucorales</taxon>
        <taxon>Mucorineae</taxon>
        <taxon>Rhizopodaceae</taxon>
        <taxon>Rhizopus</taxon>
    </lineage>
</organism>
<protein>
    <submittedName>
        <fullName evidence="1">Uncharacterized protein</fullName>
    </submittedName>
</protein>
<name>A0A9P6X594_RHIOR</name>
<proteinExistence type="predicted"/>